<dbReference type="Pfam" id="PF14604">
    <property type="entry name" value="SH3_9"/>
    <property type="match status" value="3"/>
</dbReference>
<dbReference type="SMART" id="SM00326">
    <property type="entry name" value="SH3"/>
    <property type="match status" value="3"/>
</dbReference>
<keyword evidence="6" id="KW-1185">Reference proteome</keyword>
<dbReference type="PANTHER" id="PTHR46218:SF4">
    <property type="entry name" value="LIM AND SH3 DOMAIN PROTEIN LASP"/>
    <property type="match status" value="1"/>
</dbReference>
<evidence type="ECO:0000256" key="3">
    <source>
        <dbReference type="PROSITE-ProRule" id="PRU00192"/>
    </source>
</evidence>
<evidence type="ECO:0000259" key="4">
    <source>
        <dbReference type="PROSITE" id="PS50002"/>
    </source>
</evidence>
<dbReference type="InterPro" id="IPR036028">
    <property type="entry name" value="SH3-like_dom_sf"/>
</dbReference>
<gene>
    <name evidence="5" type="ORF">BCR33DRAFT_159877</name>
</gene>
<feature type="domain" description="SH3" evidence="4">
    <location>
        <begin position="146"/>
        <end position="207"/>
    </location>
</feature>
<dbReference type="STRING" id="329046.A0A1Y2CG90"/>
<dbReference type="AlphaFoldDB" id="A0A1Y2CG90"/>
<evidence type="ECO:0000256" key="1">
    <source>
        <dbReference type="ARBA" id="ARBA00022443"/>
    </source>
</evidence>
<proteinExistence type="predicted"/>
<dbReference type="InterPro" id="IPR001452">
    <property type="entry name" value="SH3_domain"/>
</dbReference>
<dbReference type="OrthoDB" id="5595608at2759"/>
<keyword evidence="2" id="KW-0677">Repeat</keyword>
<evidence type="ECO:0000313" key="6">
    <source>
        <dbReference type="Proteomes" id="UP000193642"/>
    </source>
</evidence>
<dbReference type="PANTHER" id="PTHR46218">
    <property type="entry name" value="LASP"/>
    <property type="match status" value="1"/>
</dbReference>
<keyword evidence="1 3" id="KW-0728">SH3 domain</keyword>
<protein>
    <recommendedName>
        <fullName evidence="4">SH3 domain-containing protein</fullName>
    </recommendedName>
</protein>
<evidence type="ECO:0000256" key="2">
    <source>
        <dbReference type="ARBA" id="ARBA00022737"/>
    </source>
</evidence>
<reference evidence="5 6" key="1">
    <citation type="submission" date="2016-07" db="EMBL/GenBank/DDBJ databases">
        <title>Pervasive Adenine N6-methylation of Active Genes in Fungi.</title>
        <authorList>
            <consortium name="DOE Joint Genome Institute"/>
            <person name="Mondo S.J."/>
            <person name="Dannebaum R.O."/>
            <person name="Kuo R.C."/>
            <person name="Labutti K."/>
            <person name="Haridas S."/>
            <person name="Kuo A."/>
            <person name="Salamov A."/>
            <person name="Ahrendt S.R."/>
            <person name="Lipzen A."/>
            <person name="Sullivan W."/>
            <person name="Andreopoulos W.B."/>
            <person name="Clum A."/>
            <person name="Lindquist E."/>
            <person name="Daum C."/>
            <person name="Ramamoorthy G.K."/>
            <person name="Gryganskyi A."/>
            <person name="Culley D."/>
            <person name="Magnuson J.K."/>
            <person name="James T.Y."/>
            <person name="O'Malley M.A."/>
            <person name="Stajich J.E."/>
            <person name="Spatafora J.W."/>
            <person name="Visel A."/>
            <person name="Grigoriev I.V."/>
        </authorList>
    </citation>
    <scope>NUCLEOTIDE SEQUENCE [LARGE SCALE GENOMIC DNA]</scope>
    <source>
        <strain evidence="5 6">JEL800</strain>
    </source>
</reference>
<dbReference type="Proteomes" id="UP000193642">
    <property type="component" value="Unassembled WGS sequence"/>
</dbReference>
<dbReference type="Gene3D" id="2.30.30.40">
    <property type="entry name" value="SH3 Domains"/>
    <property type="match status" value="3"/>
</dbReference>
<dbReference type="EMBL" id="MCGO01000018">
    <property type="protein sequence ID" value="ORY46068.1"/>
    <property type="molecule type" value="Genomic_DNA"/>
</dbReference>
<organism evidence="5 6">
    <name type="scientific">Rhizoclosmatium globosum</name>
    <dbReference type="NCBI Taxonomy" id="329046"/>
    <lineage>
        <taxon>Eukaryota</taxon>
        <taxon>Fungi</taxon>
        <taxon>Fungi incertae sedis</taxon>
        <taxon>Chytridiomycota</taxon>
        <taxon>Chytridiomycota incertae sedis</taxon>
        <taxon>Chytridiomycetes</taxon>
        <taxon>Chytridiales</taxon>
        <taxon>Chytriomycetaceae</taxon>
        <taxon>Rhizoclosmatium</taxon>
    </lineage>
</organism>
<accession>A0A1Y2CG90</accession>
<dbReference type="PROSITE" id="PS50002">
    <property type="entry name" value="SH3"/>
    <property type="match status" value="3"/>
</dbReference>
<sequence length="367" mass="41355">MPPYQQLHQGQDGRGEFDNYNKFGNVANAGNKSRDSYYKAIVPTTSPYAPPINTGYPAAPPKKYQAVINFKALKHDELSLIIGDVIVIKEEYDDGWCFGQNIITKVSGFFPMECVAEPSAAKKQQFNKANNFNKRASSVYGTSMDSHDGSFAVKFDYQPNMSDELLLRYGERVVVFEEYDDGWAYGKKKGTNLEGLFPLDILQNYISKRFTDTLRKDRNSSRHSTKVGMQAIAIPKPGSSPLAPKDTFDVVFDFVPMQNDEIPLRKGQRVKVQKEYDDGWAYGVNVSTSATGLFPLDCLQRDVETLRKQRMSSIFEAGPAIPKPSDGMEKVIYAFEPERSDEIFLRVGDKIKITKAYDGNVDLFLFI</sequence>
<dbReference type="SUPFAM" id="SSF50044">
    <property type="entry name" value="SH3-domain"/>
    <property type="match status" value="3"/>
</dbReference>
<dbReference type="InterPro" id="IPR051759">
    <property type="entry name" value="LIM-SH3_domain_protein"/>
</dbReference>
<name>A0A1Y2CG90_9FUNG</name>
<feature type="domain" description="SH3" evidence="4">
    <location>
        <begin position="243"/>
        <end position="304"/>
    </location>
</feature>
<comment type="caution">
    <text evidence="5">The sequence shown here is derived from an EMBL/GenBank/DDBJ whole genome shotgun (WGS) entry which is preliminary data.</text>
</comment>
<feature type="domain" description="SH3" evidence="4">
    <location>
        <begin position="59"/>
        <end position="120"/>
    </location>
</feature>
<evidence type="ECO:0000313" key="5">
    <source>
        <dbReference type="EMBL" id="ORY46068.1"/>
    </source>
</evidence>